<reference evidence="2" key="1">
    <citation type="submission" date="2017-04" db="EMBL/GenBank/DDBJ databases">
        <authorList>
            <person name="Varghese N."/>
            <person name="Submissions S."/>
        </authorList>
    </citation>
    <scope>NUCLEOTIDE SEQUENCE [LARGE SCALE GENOMIC DNA]</scope>
    <source>
        <strain evidence="2">LMG 29540</strain>
    </source>
</reference>
<dbReference type="Proteomes" id="UP000193228">
    <property type="component" value="Unassembled WGS sequence"/>
</dbReference>
<dbReference type="AlphaFoldDB" id="A0A1X7I7L3"/>
<evidence type="ECO:0000313" key="1">
    <source>
        <dbReference type="EMBL" id="SMG09855.1"/>
    </source>
</evidence>
<dbReference type="EMBL" id="FXAT01000001">
    <property type="protein sequence ID" value="SMG09855.1"/>
    <property type="molecule type" value="Genomic_DNA"/>
</dbReference>
<evidence type="ECO:0000313" key="2">
    <source>
        <dbReference type="Proteomes" id="UP000193228"/>
    </source>
</evidence>
<dbReference type="Pfam" id="PF24233">
    <property type="entry name" value="DUF7446"/>
    <property type="match status" value="1"/>
</dbReference>
<protein>
    <submittedName>
        <fullName evidence="1">Uncharacterized protein</fullName>
    </submittedName>
</protein>
<dbReference type="STRING" id="1515439.SAMN06265784_101354"/>
<sequence length="77" mass="8112">MVRVACMALHRRIKAGRPNKAGDSFIGGGQDVTSDCIKAIIEFVGVGGTHEVTVDGRPMYEIEIRALANEDAPAAAS</sequence>
<accession>A0A1X7I7L3</accession>
<proteinExistence type="predicted"/>
<dbReference type="InterPro" id="IPR055869">
    <property type="entry name" value="DUF7446"/>
</dbReference>
<keyword evidence="2" id="KW-1185">Reference proteome</keyword>
<organism evidence="1 2">
    <name type="scientific">Paraburkholderia susongensis</name>
    <dbReference type="NCBI Taxonomy" id="1515439"/>
    <lineage>
        <taxon>Bacteria</taxon>
        <taxon>Pseudomonadati</taxon>
        <taxon>Pseudomonadota</taxon>
        <taxon>Betaproteobacteria</taxon>
        <taxon>Burkholderiales</taxon>
        <taxon>Burkholderiaceae</taxon>
        <taxon>Paraburkholderia</taxon>
    </lineage>
</organism>
<gene>
    <name evidence="1" type="ORF">SAMN06265784_101354</name>
</gene>
<name>A0A1X7I7L3_9BURK</name>
<dbReference type="RefSeq" id="WP_085480541.1">
    <property type="nucleotide sequence ID" value="NZ_FXAT01000001.1"/>
</dbReference>